<evidence type="ECO:0000313" key="1">
    <source>
        <dbReference type="EMBL" id="CAE0047683.1"/>
    </source>
</evidence>
<gene>
    <name evidence="1" type="ORF">RMAR00112_LOCUS15664</name>
</gene>
<organism evidence="1">
    <name type="scientific">Rhodosorus marinus</name>
    <dbReference type="NCBI Taxonomy" id="101924"/>
    <lineage>
        <taxon>Eukaryota</taxon>
        <taxon>Rhodophyta</taxon>
        <taxon>Stylonematophyceae</taxon>
        <taxon>Stylonematales</taxon>
        <taxon>Stylonemataceae</taxon>
        <taxon>Rhodosorus</taxon>
    </lineage>
</organism>
<proteinExistence type="predicted"/>
<name>A0A7S2ZR80_9RHOD</name>
<protein>
    <submittedName>
        <fullName evidence="1">Uncharacterized protein</fullName>
    </submittedName>
</protein>
<accession>A0A7S2ZR80</accession>
<sequence length="739" mass="82140">MSSFFVPFQPSMCRLGLGYDTLNGAVRGSPFEEALEPETTLFHENNFLEDGTPGSAVEYKYRFVESKKELLDSMNISGALNVSKGSFSGSVEGKFEKVKLDTSSNEYMLVSVIVRHSVARIKGQPLVDKNKNPLENANLSQDTFLEMFGDTYISALEIGGRLEGLIEITANSSESRQSIKADAAAGKAGVASGKIGIDTLVSNMTSGRSANVTVSIQGGGVQLVPMDPVSFVRLFRMFPAMVVGGEAFLQIGGSSPGVAQIFGEQKKLEDGAEDEEKSAEGIVDAVKFVGTAVPLRAFVTKYKGVPEFAKTESELARLSSYVLDDVVEKFLSCESVKKQISDIMEDRDSVLQLSQLNELSEKRDKLRTMQVKLLATIKAAEAEADEKAAEIAVEALRSLESYPQVPPQVHNFQARSLYKKAQGAKASQKLREREQAHQKSELRNVERLRFQKFLNDTIPLVSGDGTTARISGGTYMTFSYGAEDEAYVLQGVVTKSLVTFDRTPEETEDLLFLRTVNSVDELREELQRKKDSGTQKVLERRVPARIEELLDQDDVDVERFVREGVNLQDAATKDADAFLMESMKDEKFTASQKSLHAVRAGPTVEEFHSPTLRLPKSTMYFRIHIVDGEQRLARVQSTDGQYWRHTMQFIEHGIITLAPLEQNFDDKSYIFKFVNEEPGKIKIFAHQMETNPAWQLFMFAVEDDPTFRPLLCTRLVGDETEPDRSAEFSWSVAGKVSSP</sequence>
<dbReference type="AlphaFoldDB" id="A0A7S2ZR80"/>
<dbReference type="EMBL" id="HBHW01020168">
    <property type="protein sequence ID" value="CAE0047683.1"/>
    <property type="molecule type" value="Transcribed_RNA"/>
</dbReference>
<reference evidence="1" key="1">
    <citation type="submission" date="2021-01" db="EMBL/GenBank/DDBJ databases">
        <authorList>
            <person name="Corre E."/>
            <person name="Pelletier E."/>
            <person name="Niang G."/>
            <person name="Scheremetjew M."/>
            <person name="Finn R."/>
            <person name="Kale V."/>
            <person name="Holt S."/>
            <person name="Cochrane G."/>
            <person name="Meng A."/>
            <person name="Brown T."/>
            <person name="Cohen L."/>
        </authorList>
    </citation>
    <scope>NUCLEOTIDE SEQUENCE</scope>
    <source>
        <strain evidence="1">CCMP 769</strain>
    </source>
</reference>